<feature type="non-terminal residue" evidence="2">
    <location>
        <position position="1"/>
    </location>
</feature>
<evidence type="ECO:0000313" key="3">
    <source>
        <dbReference type="Proteomes" id="UP000240883"/>
    </source>
</evidence>
<reference evidence="2 3" key="1">
    <citation type="journal article" date="2018" name="Front. Microbiol.">
        <title>Genome-Wide Analysis of Corynespora cassiicola Leaf Fall Disease Putative Effectors.</title>
        <authorList>
            <person name="Lopez D."/>
            <person name="Ribeiro S."/>
            <person name="Label P."/>
            <person name="Fumanal B."/>
            <person name="Venisse J.S."/>
            <person name="Kohler A."/>
            <person name="de Oliveira R.R."/>
            <person name="Labutti K."/>
            <person name="Lipzen A."/>
            <person name="Lail K."/>
            <person name="Bauer D."/>
            <person name="Ohm R.A."/>
            <person name="Barry K.W."/>
            <person name="Spatafora J."/>
            <person name="Grigoriev I.V."/>
            <person name="Martin F.M."/>
            <person name="Pujade-Renaud V."/>
        </authorList>
    </citation>
    <scope>NUCLEOTIDE SEQUENCE [LARGE SCALE GENOMIC DNA]</scope>
    <source>
        <strain evidence="2 3">Philippines</strain>
    </source>
</reference>
<name>A0A2T2MZK8_CORCC</name>
<sequence length="206" mass="24111">EEQRHPWSVNKSQELYCPLLRIWDEMSGSQPDKNECMLSRSPNQYLKTKEARENSLAIHLDHKDWTPTPYISFTRSADAIKELVKLRIDRKRGNQTLTVIDPVARLRNGLPILDVAAEMEHYCIPDPYKRGSKYYIDHYVCLWEVTDKEIVGHWDWEEFAETTNWYEEVIIPALLEFRGREKPDSAPTHALAFDMSMMIESLPGES</sequence>
<organism evidence="2 3">
    <name type="scientific">Corynespora cassiicola Philippines</name>
    <dbReference type="NCBI Taxonomy" id="1448308"/>
    <lineage>
        <taxon>Eukaryota</taxon>
        <taxon>Fungi</taxon>
        <taxon>Dikarya</taxon>
        <taxon>Ascomycota</taxon>
        <taxon>Pezizomycotina</taxon>
        <taxon>Dothideomycetes</taxon>
        <taxon>Pleosporomycetidae</taxon>
        <taxon>Pleosporales</taxon>
        <taxon>Corynesporascaceae</taxon>
        <taxon>Corynespora</taxon>
    </lineage>
</organism>
<feature type="non-terminal residue" evidence="2">
    <location>
        <position position="206"/>
    </location>
</feature>
<dbReference type="AlphaFoldDB" id="A0A2T2MZK8"/>
<protein>
    <recommendedName>
        <fullName evidence="1">DUF7587 domain-containing protein</fullName>
    </recommendedName>
</protein>
<dbReference type="Pfam" id="PF24494">
    <property type="entry name" value="DUF7587"/>
    <property type="match status" value="1"/>
</dbReference>
<evidence type="ECO:0000313" key="2">
    <source>
        <dbReference type="EMBL" id="PSN58632.1"/>
    </source>
</evidence>
<dbReference type="InterPro" id="IPR056009">
    <property type="entry name" value="DUF7587"/>
</dbReference>
<accession>A0A2T2MZK8</accession>
<dbReference type="EMBL" id="KZ678237">
    <property type="protein sequence ID" value="PSN58632.1"/>
    <property type="molecule type" value="Genomic_DNA"/>
</dbReference>
<evidence type="ECO:0000259" key="1">
    <source>
        <dbReference type="Pfam" id="PF24494"/>
    </source>
</evidence>
<dbReference type="OrthoDB" id="3483554at2759"/>
<dbReference type="Proteomes" id="UP000240883">
    <property type="component" value="Unassembled WGS sequence"/>
</dbReference>
<keyword evidence="3" id="KW-1185">Reference proteome</keyword>
<feature type="domain" description="DUF7587" evidence="1">
    <location>
        <begin position="20"/>
        <end position="158"/>
    </location>
</feature>
<gene>
    <name evidence="2" type="ORF">BS50DRAFT_447844</name>
</gene>
<proteinExistence type="predicted"/>